<feature type="chain" id="PRO_5004903770" evidence="2">
    <location>
        <begin position="31"/>
        <end position="160"/>
    </location>
</feature>
<protein>
    <submittedName>
        <fullName evidence="3">Uncharacterized protein</fullName>
    </submittedName>
</protein>
<feature type="transmembrane region" description="Helical" evidence="1">
    <location>
        <begin position="134"/>
        <end position="155"/>
    </location>
</feature>
<keyword evidence="1" id="KW-0812">Transmembrane</keyword>
<feature type="transmembrane region" description="Helical" evidence="1">
    <location>
        <begin position="54"/>
        <end position="73"/>
    </location>
</feature>
<gene>
    <name evidence="3" type="ORF">Naga_100215g6</name>
</gene>
<reference evidence="3 4" key="1">
    <citation type="journal article" date="2014" name="Mol. Plant">
        <title>Chromosome Scale Genome Assembly and Transcriptome Profiling of Nannochloropsis gaditana in Nitrogen Depletion.</title>
        <authorList>
            <person name="Corteggiani Carpinelli E."/>
            <person name="Telatin A."/>
            <person name="Vitulo N."/>
            <person name="Forcato C."/>
            <person name="D'Angelo M."/>
            <person name="Schiavon R."/>
            <person name="Vezzi A."/>
            <person name="Giacometti G.M."/>
            <person name="Morosinotto T."/>
            <person name="Valle G."/>
        </authorList>
    </citation>
    <scope>NUCLEOTIDE SEQUENCE [LARGE SCALE GENOMIC DNA]</scope>
    <source>
        <strain evidence="3 4">B-31</strain>
    </source>
</reference>
<dbReference type="OrthoDB" id="5645at2759"/>
<evidence type="ECO:0000256" key="1">
    <source>
        <dbReference type="SAM" id="Phobius"/>
    </source>
</evidence>
<keyword evidence="2" id="KW-0732">Signal</keyword>
<sequence>MPIHQSIMMSSKAFASSLLILSFLFASTWAFVPRQLTRTPLQQRGQGRLHMALPGNAMASLGLLLTASTGLYAPSSPPPSFHNQAFTSTTLSKEVESRQGMYKEYTVEKTGQQYENAEGTFKTKDETAGNKNKYVAILAVLLVGSCVIPMAQYFWYVKDD</sequence>
<name>W7T3I2_9STRA</name>
<proteinExistence type="predicted"/>
<keyword evidence="1" id="KW-1133">Transmembrane helix</keyword>
<dbReference type="EMBL" id="AZIL01002480">
    <property type="protein sequence ID" value="EWM21387.1"/>
    <property type="molecule type" value="Genomic_DNA"/>
</dbReference>
<organism evidence="3 4">
    <name type="scientific">Nannochloropsis gaditana</name>
    <dbReference type="NCBI Taxonomy" id="72520"/>
    <lineage>
        <taxon>Eukaryota</taxon>
        <taxon>Sar</taxon>
        <taxon>Stramenopiles</taxon>
        <taxon>Ochrophyta</taxon>
        <taxon>Eustigmatophyceae</taxon>
        <taxon>Eustigmatales</taxon>
        <taxon>Monodopsidaceae</taxon>
        <taxon>Nannochloropsis</taxon>
    </lineage>
</organism>
<accession>W7T3I2</accession>
<comment type="caution">
    <text evidence="3">The sequence shown here is derived from an EMBL/GenBank/DDBJ whole genome shotgun (WGS) entry which is preliminary data.</text>
</comment>
<feature type="signal peptide" evidence="2">
    <location>
        <begin position="1"/>
        <end position="30"/>
    </location>
</feature>
<keyword evidence="1" id="KW-0472">Membrane</keyword>
<evidence type="ECO:0000256" key="2">
    <source>
        <dbReference type="SAM" id="SignalP"/>
    </source>
</evidence>
<evidence type="ECO:0000313" key="4">
    <source>
        <dbReference type="Proteomes" id="UP000019335"/>
    </source>
</evidence>
<dbReference type="AlphaFoldDB" id="W7T3I2"/>
<evidence type="ECO:0000313" key="3">
    <source>
        <dbReference type="EMBL" id="EWM21387.1"/>
    </source>
</evidence>
<dbReference type="Proteomes" id="UP000019335">
    <property type="component" value="Unassembled WGS sequence"/>
</dbReference>
<keyword evidence="4" id="KW-1185">Reference proteome</keyword>